<keyword evidence="9" id="KW-1185">Reference proteome</keyword>
<dbReference type="GO" id="GO:0019867">
    <property type="term" value="C:outer membrane"/>
    <property type="evidence" value="ECO:0007669"/>
    <property type="project" value="InterPro"/>
</dbReference>
<dbReference type="Pfam" id="PF07244">
    <property type="entry name" value="POTRA"/>
    <property type="match status" value="1"/>
</dbReference>
<keyword evidence="2" id="KW-0812">Transmembrane</keyword>
<dbReference type="PANTHER" id="PTHR12815">
    <property type="entry name" value="SORTING AND ASSEMBLY MACHINERY SAMM50 PROTEIN FAMILY MEMBER"/>
    <property type="match status" value="1"/>
</dbReference>
<reference evidence="8 9" key="1">
    <citation type="submission" date="2023-08" db="EMBL/GenBank/DDBJ databases">
        <title>Comparative genomics and taxonomic characterization of three novel marine species of genus Marivirga.</title>
        <authorList>
            <person name="Muhammad N."/>
            <person name="Kim S.-G."/>
        </authorList>
    </citation>
    <scope>NUCLEOTIDE SEQUENCE [LARGE SCALE GENOMIC DNA]</scope>
    <source>
        <strain evidence="8 9">BDSF4-3</strain>
    </source>
</reference>
<dbReference type="EMBL" id="CP129971">
    <property type="protein sequence ID" value="WMN12275.1"/>
    <property type="molecule type" value="Genomic_DNA"/>
</dbReference>
<feature type="domain" description="POTRA" evidence="7">
    <location>
        <begin position="184"/>
        <end position="223"/>
    </location>
</feature>
<protein>
    <submittedName>
        <fullName evidence="8">BamA/TamA family outer membrane protein</fullName>
    </submittedName>
</protein>
<evidence type="ECO:0000256" key="3">
    <source>
        <dbReference type="ARBA" id="ARBA00022729"/>
    </source>
</evidence>
<evidence type="ECO:0000256" key="5">
    <source>
        <dbReference type="ARBA" id="ARBA00023237"/>
    </source>
</evidence>
<dbReference type="Gene3D" id="3.10.20.310">
    <property type="entry name" value="membrane protein fhac"/>
    <property type="match status" value="1"/>
</dbReference>
<evidence type="ECO:0000259" key="6">
    <source>
        <dbReference type="Pfam" id="PF01103"/>
    </source>
</evidence>
<dbReference type="PANTHER" id="PTHR12815:SF47">
    <property type="entry name" value="TRANSLOCATION AND ASSEMBLY MODULE SUBUNIT TAMA"/>
    <property type="match status" value="1"/>
</dbReference>
<keyword evidence="5" id="KW-0998">Cell outer membrane</keyword>
<evidence type="ECO:0000259" key="7">
    <source>
        <dbReference type="Pfam" id="PF07244"/>
    </source>
</evidence>
<feature type="domain" description="Bacterial surface antigen (D15)" evidence="6">
    <location>
        <begin position="548"/>
        <end position="776"/>
    </location>
</feature>
<dbReference type="PROSITE" id="PS51257">
    <property type="entry name" value="PROKAR_LIPOPROTEIN"/>
    <property type="match status" value="1"/>
</dbReference>
<dbReference type="InterPro" id="IPR000184">
    <property type="entry name" value="Bac_surfAg_D15"/>
</dbReference>
<sequence>MAKNRGGRGVRKIFLHIALLSILGVSLFSCRTTKNLAEGERLYTGGELNIKDAESSKYKRELILDLEEVNKPQPNKKILGMRIGLWAHQKVKSNKAGFYAKWVNKKIGEAPVLLEKVNTNSVKKLMKNRMENLGYFNSNTKHEVIENKKTGFIEYEISPGNRLHIDSIFYNKVGEFKVDSLIQDYLDNETPIKKGEPFSLEKLKKTRDDISDFLKKDGYYYFTSNNLLFEADTLSTKEQNQAIMELRIKDDASELALVPFEIKEIHVFPKYSLDTSEGIKSADTVVLNDVEFIQSEIFFRPDRLYPYLFIQEGEHYSPENESYTSKRLNSLKTYRFVNIRYVEDSLLQNSKGQLTANIYLSPLNKRSFRSELQMVSKSNNFVGPSLNFEYLNRNLFKGGEALRLSSKIGYEAQLNSGGVSTGLNSIETGVAAELIIPRIVTPFPIKDKFRYSIPKTKFKLSYDLLNRSQWFNLNSFLAVYGFEWNPNIFVTHNLNPISINYINIGNESDAFKKLKAGNPFLARSFEQQFIPGMSYSFQWSQLVRNIKRNRFYFSFNAEFAGNALALAQNIGGVSGDDKMFLGQSYTQFSRFDFDLRNYQNIGKESRLVSRVFAGIGLPYGNSVSLPYSKQYFSGGPNSVRAFRIRSLGPGNYHPEDTIDGTSFFDQAGDIKIEANLEYRFPIISFLKGAVFTDAGNVWLRNKDSRNGKFTSNWINEVAIGSGIGLRVDIEFFVIRLDVATPLRKPTDNGFQWQDSFEIGNKSWRQENINWNFGIGYPF</sequence>
<dbReference type="Gene3D" id="2.40.160.50">
    <property type="entry name" value="membrane protein fhac: a member of the omp85/tpsb transporter family"/>
    <property type="match status" value="1"/>
</dbReference>
<evidence type="ECO:0000256" key="4">
    <source>
        <dbReference type="ARBA" id="ARBA00023136"/>
    </source>
</evidence>
<organism evidence="8 9">
    <name type="scientific">Marivirga salinarum</name>
    <dbReference type="NCBI Taxonomy" id="3059078"/>
    <lineage>
        <taxon>Bacteria</taxon>
        <taxon>Pseudomonadati</taxon>
        <taxon>Bacteroidota</taxon>
        <taxon>Cytophagia</taxon>
        <taxon>Cytophagales</taxon>
        <taxon>Marivirgaceae</taxon>
        <taxon>Marivirga</taxon>
    </lineage>
</organism>
<dbReference type="InterPro" id="IPR039910">
    <property type="entry name" value="D15-like"/>
</dbReference>
<accession>A0AA51NC14</accession>
<evidence type="ECO:0000256" key="2">
    <source>
        <dbReference type="ARBA" id="ARBA00022692"/>
    </source>
</evidence>
<gene>
    <name evidence="8" type="ORF">QYS49_33080</name>
</gene>
<dbReference type="InterPro" id="IPR010827">
    <property type="entry name" value="BamA/TamA_POTRA"/>
</dbReference>
<dbReference type="Proteomes" id="UP001230496">
    <property type="component" value="Chromosome"/>
</dbReference>
<dbReference type="AlphaFoldDB" id="A0AA51NC14"/>
<evidence type="ECO:0000256" key="1">
    <source>
        <dbReference type="ARBA" id="ARBA00004370"/>
    </source>
</evidence>
<comment type="subcellular location">
    <subcellularLocation>
        <location evidence="1">Membrane</location>
    </subcellularLocation>
</comment>
<name>A0AA51NC14_9BACT</name>
<dbReference type="Pfam" id="PF01103">
    <property type="entry name" value="Omp85"/>
    <property type="match status" value="1"/>
</dbReference>
<evidence type="ECO:0000313" key="9">
    <source>
        <dbReference type="Proteomes" id="UP001230496"/>
    </source>
</evidence>
<keyword evidence="4" id="KW-0472">Membrane</keyword>
<keyword evidence="3" id="KW-0732">Signal</keyword>
<evidence type="ECO:0000313" key="8">
    <source>
        <dbReference type="EMBL" id="WMN12275.1"/>
    </source>
</evidence>
<dbReference type="KEGG" id="msaa:QYS49_33080"/>
<proteinExistence type="predicted"/>
<dbReference type="RefSeq" id="WP_308350224.1">
    <property type="nucleotide sequence ID" value="NZ_CP129971.1"/>
</dbReference>